<evidence type="ECO:0000256" key="3">
    <source>
        <dbReference type="ARBA" id="ARBA00022448"/>
    </source>
</evidence>
<dbReference type="InterPro" id="IPR003439">
    <property type="entry name" value="ABC_transporter-like_ATP-bd"/>
</dbReference>
<dbReference type="InterPro" id="IPR027417">
    <property type="entry name" value="P-loop_NTPase"/>
</dbReference>
<comment type="subcellular location">
    <subcellularLocation>
        <location evidence="1">Cell membrane</location>
        <topology evidence="1">Peripheral membrane protein</topology>
    </subcellularLocation>
</comment>
<dbReference type="GO" id="GO:0015833">
    <property type="term" value="P:peptide transport"/>
    <property type="evidence" value="ECO:0007669"/>
    <property type="project" value="InterPro"/>
</dbReference>
<name>A0A846Y4B9_9NOCA</name>
<keyword evidence="3" id="KW-0813">Transport</keyword>
<dbReference type="Pfam" id="PF00005">
    <property type="entry name" value="ABC_tran"/>
    <property type="match status" value="1"/>
</dbReference>
<dbReference type="InterPro" id="IPR013563">
    <property type="entry name" value="Oligopep_ABC_C"/>
</dbReference>
<keyword evidence="4" id="KW-1003">Cell membrane</keyword>
<evidence type="ECO:0000259" key="8">
    <source>
        <dbReference type="PROSITE" id="PS50893"/>
    </source>
</evidence>
<dbReference type="EMBL" id="JAAXOP010000028">
    <property type="protein sequence ID" value="NKY54346.1"/>
    <property type="molecule type" value="Genomic_DNA"/>
</dbReference>
<evidence type="ECO:0000256" key="6">
    <source>
        <dbReference type="ARBA" id="ARBA00022840"/>
    </source>
</evidence>
<dbReference type="InterPro" id="IPR003593">
    <property type="entry name" value="AAA+_ATPase"/>
</dbReference>
<evidence type="ECO:0000313" key="9">
    <source>
        <dbReference type="EMBL" id="NKY54346.1"/>
    </source>
</evidence>
<keyword evidence="6 9" id="KW-0067">ATP-binding</keyword>
<evidence type="ECO:0000256" key="5">
    <source>
        <dbReference type="ARBA" id="ARBA00022741"/>
    </source>
</evidence>
<dbReference type="NCBIfam" id="TIGR01727">
    <property type="entry name" value="oligo_HPY"/>
    <property type="match status" value="1"/>
</dbReference>
<evidence type="ECO:0000256" key="4">
    <source>
        <dbReference type="ARBA" id="ARBA00022475"/>
    </source>
</evidence>
<dbReference type="GO" id="GO:0005886">
    <property type="term" value="C:plasma membrane"/>
    <property type="evidence" value="ECO:0007669"/>
    <property type="project" value="UniProtKB-SubCell"/>
</dbReference>
<dbReference type="CDD" id="cd03257">
    <property type="entry name" value="ABC_NikE_OppD_transporters"/>
    <property type="match status" value="1"/>
</dbReference>
<dbReference type="Pfam" id="PF08352">
    <property type="entry name" value="oligo_HPY"/>
    <property type="match status" value="1"/>
</dbReference>
<evidence type="ECO:0000313" key="10">
    <source>
        <dbReference type="Proteomes" id="UP000565711"/>
    </source>
</evidence>
<dbReference type="PROSITE" id="PS50893">
    <property type="entry name" value="ABC_TRANSPORTER_2"/>
    <property type="match status" value="1"/>
</dbReference>
<accession>A0A846Y4B9</accession>
<dbReference type="GO" id="GO:0016887">
    <property type="term" value="F:ATP hydrolysis activity"/>
    <property type="evidence" value="ECO:0007669"/>
    <property type="project" value="InterPro"/>
</dbReference>
<comment type="similarity">
    <text evidence="2">Belongs to the ABC transporter superfamily.</text>
</comment>
<evidence type="ECO:0000256" key="7">
    <source>
        <dbReference type="ARBA" id="ARBA00023136"/>
    </source>
</evidence>
<dbReference type="PANTHER" id="PTHR43297">
    <property type="entry name" value="OLIGOPEPTIDE TRANSPORT ATP-BINDING PROTEIN APPD"/>
    <property type="match status" value="1"/>
</dbReference>
<dbReference type="InterPro" id="IPR050388">
    <property type="entry name" value="ABC_Ni/Peptide_Import"/>
</dbReference>
<comment type="caution">
    <text evidence="9">The sequence shown here is derived from an EMBL/GenBank/DDBJ whole genome shotgun (WGS) entry which is preliminary data.</text>
</comment>
<dbReference type="SMART" id="SM00382">
    <property type="entry name" value="AAA"/>
    <property type="match status" value="1"/>
</dbReference>
<organism evidence="9 10">
    <name type="scientific">Nocardia vermiculata</name>
    <dbReference type="NCBI Taxonomy" id="257274"/>
    <lineage>
        <taxon>Bacteria</taxon>
        <taxon>Bacillati</taxon>
        <taxon>Actinomycetota</taxon>
        <taxon>Actinomycetes</taxon>
        <taxon>Mycobacteriales</taxon>
        <taxon>Nocardiaceae</taxon>
        <taxon>Nocardia</taxon>
    </lineage>
</organism>
<keyword evidence="5" id="KW-0547">Nucleotide-binding</keyword>
<evidence type="ECO:0000256" key="1">
    <source>
        <dbReference type="ARBA" id="ARBA00004202"/>
    </source>
</evidence>
<dbReference type="InterPro" id="IPR017871">
    <property type="entry name" value="ABC_transporter-like_CS"/>
</dbReference>
<keyword evidence="10" id="KW-1185">Reference proteome</keyword>
<protein>
    <submittedName>
        <fullName evidence="9">ABC transporter ATP-binding protein</fullName>
    </submittedName>
</protein>
<sequence>MAVATSDLPRPGTTPEADGGHLLRVQDLTVQFRAGRRDWLTVVDGVSFDVGAGESVALVGESGSGKTVSSLAVMGLTGNMGGRIAGGSVEFEGRDLTTLPEREWRKLRGSGMGMIFQQPIRSLNPAYTVGDQIAESVRRHLGLDRRAAMARAVEMLELVQVPRAAERVREYPHAFSGGMCQRVMIAMVMACNPRLLIADEPTTALDVTVQETILELLRDLQEQTGIGLLFITHDLAVVAELCQRVVVMYAGEVVEQGRAENLFYTPRHPYTAGLLASIPQPGLRGNRRLTAIEGRIPVAGEWPSGCRFEQRCAHAQPGLCELTHPAADFDAEHGGARCLRSTELELQGVRQS</sequence>
<reference evidence="9 10" key="1">
    <citation type="submission" date="2020-04" db="EMBL/GenBank/DDBJ databases">
        <title>MicrobeNet Type strains.</title>
        <authorList>
            <person name="Nicholson A.C."/>
        </authorList>
    </citation>
    <scope>NUCLEOTIDE SEQUENCE [LARGE SCALE GENOMIC DNA]</scope>
    <source>
        <strain evidence="9 10">JCM 12354</strain>
    </source>
</reference>
<feature type="domain" description="ABC transporter" evidence="8">
    <location>
        <begin position="23"/>
        <end position="275"/>
    </location>
</feature>
<proteinExistence type="inferred from homology"/>
<dbReference type="Proteomes" id="UP000565711">
    <property type="component" value="Unassembled WGS sequence"/>
</dbReference>
<keyword evidence="7" id="KW-0472">Membrane</keyword>
<dbReference type="FunFam" id="3.40.50.300:FF:000016">
    <property type="entry name" value="Oligopeptide ABC transporter ATP-binding component"/>
    <property type="match status" value="1"/>
</dbReference>
<evidence type="ECO:0000256" key="2">
    <source>
        <dbReference type="ARBA" id="ARBA00005417"/>
    </source>
</evidence>
<dbReference type="SUPFAM" id="SSF52540">
    <property type="entry name" value="P-loop containing nucleoside triphosphate hydrolases"/>
    <property type="match status" value="1"/>
</dbReference>
<dbReference type="PROSITE" id="PS00211">
    <property type="entry name" value="ABC_TRANSPORTER_1"/>
    <property type="match status" value="1"/>
</dbReference>
<dbReference type="AlphaFoldDB" id="A0A846Y4B9"/>
<dbReference type="PANTHER" id="PTHR43297:SF2">
    <property type="entry name" value="DIPEPTIDE TRANSPORT ATP-BINDING PROTEIN DPPD"/>
    <property type="match status" value="1"/>
</dbReference>
<gene>
    <name evidence="9" type="ORF">HGA08_29600</name>
</gene>
<dbReference type="GO" id="GO:0005524">
    <property type="term" value="F:ATP binding"/>
    <property type="evidence" value="ECO:0007669"/>
    <property type="project" value="UniProtKB-KW"/>
</dbReference>
<dbReference type="Gene3D" id="3.40.50.300">
    <property type="entry name" value="P-loop containing nucleotide triphosphate hydrolases"/>
    <property type="match status" value="1"/>
</dbReference>